<dbReference type="EMBL" id="PJMW01000004">
    <property type="protein sequence ID" value="PKV76554.1"/>
    <property type="molecule type" value="Genomic_DNA"/>
</dbReference>
<comment type="caution">
    <text evidence="2">The sequence shown here is derived from an EMBL/GenBank/DDBJ whole genome shotgun (WGS) entry which is preliminary data.</text>
</comment>
<name>A0A2N3V4L0_9NOCA</name>
<sequence>MSAKPALSIPELTSPTTDMATAAAVLGIGRSTAYSLAAAGDFPCKVIRIGTRYRVVTADLHRLLAIA</sequence>
<dbReference type="InterPro" id="IPR041657">
    <property type="entry name" value="HTH_17"/>
</dbReference>
<dbReference type="RefSeq" id="WP_101469206.1">
    <property type="nucleotide sequence ID" value="NZ_PJMW01000004.1"/>
</dbReference>
<proteinExistence type="predicted"/>
<evidence type="ECO:0000313" key="2">
    <source>
        <dbReference type="EMBL" id="PKV76554.1"/>
    </source>
</evidence>
<dbReference type="Proteomes" id="UP000233766">
    <property type="component" value="Unassembled WGS sequence"/>
</dbReference>
<evidence type="ECO:0000313" key="3">
    <source>
        <dbReference type="Proteomes" id="UP000233766"/>
    </source>
</evidence>
<gene>
    <name evidence="2" type="ORF">ATK86_7486</name>
</gene>
<keyword evidence="3" id="KW-1185">Reference proteome</keyword>
<organism evidence="2 3">
    <name type="scientific">Nocardia fluminea</name>
    <dbReference type="NCBI Taxonomy" id="134984"/>
    <lineage>
        <taxon>Bacteria</taxon>
        <taxon>Bacillati</taxon>
        <taxon>Actinomycetota</taxon>
        <taxon>Actinomycetes</taxon>
        <taxon>Mycobacteriales</taxon>
        <taxon>Nocardiaceae</taxon>
        <taxon>Nocardia</taxon>
    </lineage>
</organism>
<feature type="domain" description="Helix-turn-helix" evidence="1">
    <location>
        <begin position="21"/>
        <end position="64"/>
    </location>
</feature>
<accession>A0A2N3V4L0</accession>
<evidence type="ECO:0000259" key="1">
    <source>
        <dbReference type="Pfam" id="PF12728"/>
    </source>
</evidence>
<dbReference type="OrthoDB" id="3541350at2"/>
<dbReference type="Pfam" id="PF12728">
    <property type="entry name" value="HTH_17"/>
    <property type="match status" value="1"/>
</dbReference>
<reference evidence="2 3" key="1">
    <citation type="submission" date="2017-12" db="EMBL/GenBank/DDBJ databases">
        <title>Sequencing the genomes of 1000 Actinobacteria strains.</title>
        <authorList>
            <person name="Klenk H.-P."/>
        </authorList>
    </citation>
    <scope>NUCLEOTIDE SEQUENCE [LARGE SCALE GENOMIC DNA]</scope>
    <source>
        <strain evidence="2 3">DSM 44489</strain>
    </source>
</reference>
<protein>
    <submittedName>
        <fullName evidence="2">Excisionase family DNA binding protein</fullName>
    </submittedName>
</protein>
<dbReference type="AlphaFoldDB" id="A0A2N3V4L0"/>